<proteinExistence type="predicted"/>
<evidence type="ECO:0000256" key="4">
    <source>
        <dbReference type="ARBA" id="ARBA00022737"/>
    </source>
</evidence>
<sequence>MASLLFLCAQKVVCDHRSSRLALDTLPGELYPVLFQAAFVGKKTLVLQDLVRRWPFPVLSFQKLLRGDGPSDAVPPTDKPSKLCVQAVILGVTSYLNDAVANGSSGGPAG</sequence>
<dbReference type="EMBL" id="JAACNH010001277">
    <property type="protein sequence ID" value="KAG8430244.1"/>
    <property type="molecule type" value="Genomic_DNA"/>
</dbReference>
<keyword evidence="3" id="KW-0433">Leucine-rich repeat</keyword>
<dbReference type="Proteomes" id="UP000812440">
    <property type="component" value="Unassembled WGS sequence"/>
</dbReference>
<evidence type="ECO:0000313" key="6">
    <source>
        <dbReference type="Proteomes" id="UP000812440"/>
    </source>
</evidence>
<keyword evidence="4" id="KW-0677">Repeat</keyword>
<reference evidence="5" key="1">
    <citation type="thesis" date="2020" institute="ProQuest LLC" country="789 East Eisenhower Parkway, Ann Arbor, MI, USA">
        <title>Comparative Genomics and Chromosome Evolution.</title>
        <authorList>
            <person name="Mudd A.B."/>
        </authorList>
    </citation>
    <scope>NUCLEOTIDE SEQUENCE</scope>
    <source>
        <strain evidence="5">Female2</strain>
        <tissue evidence="5">Blood</tissue>
    </source>
</reference>
<evidence type="ECO:0000256" key="1">
    <source>
        <dbReference type="ARBA" id="ARBA00004496"/>
    </source>
</evidence>
<accession>A0A8T2IGE2</accession>
<keyword evidence="6" id="KW-1185">Reference proteome</keyword>
<dbReference type="OrthoDB" id="6479713at2759"/>
<dbReference type="PANTHER" id="PTHR14224:SF9">
    <property type="entry name" value="LEUCINE-RICH REPEAT-CONTAINING PROTEIN 14"/>
    <property type="match status" value="1"/>
</dbReference>
<evidence type="ECO:0000313" key="5">
    <source>
        <dbReference type="EMBL" id="KAG8430244.1"/>
    </source>
</evidence>
<comment type="subcellular location">
    <subcellularLocation>
        <location evidence="1">Cytoplasm</location>
    </subcellularLocation>
</comment>
<organism evidence="5 6">
    <name type="scientific">Hymenochirus boettgeri</name>
    <name type="common">Congo dwarf clawed frog</name>
    <dbReference type="NCBI Taxonomy" id="247094"/>
    <lineage>
        <taxon>Eukaryota</taxon>
        <taxon>Metazoa</taxon>
        <taxon>Chordata</taxon>
        <taxon>Craniata</taxon>
        <taxon>Vertebrata</taxon>
        <taxon>Euteleostomi</taxon>
        <taxon>Amphibia</taxon>
        <taxon>Batrachia</taxon>
        <taxon>Anura</taxon>
        <taxon>Pipoidea</taxon>
        <taxon>Pipidae</taxon>
        <taxon>Pipinae</taxon>
        <taxon>Hymenochirus</taxon>
    </lineage>
</organism>
<evidence type="ECO:0000256" key="3">
    <source>
        <dbReference type="ARBA" id="ARBA00022614"/>
    </source>
</evidence>
<dbReference type="PANTHER" id="PTHR14224">
    <property type="entry name" value="SIMILAR TO PREFERENTIALLY EXPRESSED ANTIGEN IN MELANOMA-LIKE 3"/>
    <property type="match status" value="1"/>
</dbReference>
<comment type="caution">
    <text evidence="5">The sequence shown here is derived from an EMBL/GenBank/DDBJ whole genome shotgun (WGS) entry which is preliminary data.</text>
</comment>
<evidence type="ECO:0000256" key="2">
    <source>
        <dbReference type="ARBA" id="ARBA00022490"/>
    </source>
</evidence>
<protein>
    <submittedName>
        <fullName evidence="5">Uncharacterized protein</fullName>
    </submittedName>
</protein>
<dbReference type="GO" id="GO:0005737">
    <property type="term" value="C:cytoplasm"/>
    <property type="evidence" value="ECO:0007669"/>
    <property type="project" value="UniProtKB-SubCell"/>
</dbReference>
<gene>
    <name evidence="5" type="ORF">GDO86_018180</name>
</gene>
<name>A0A8T2IGE2_9PIPI</name>
<keyword evidence="2" id="KW-0963">Cytoplasm</keyword>
<dbReference type="InterPro" id="IPR050694">
    <property type="entry name" value="LRRC14/PRAME"/>
</dbReference>
<dbReference type="AlphaFoldDB" id="A0A8T2IGE2"/>